<reference evidence="1" key="1">
    <citation type="submission" date="2019-12" db="EMBL/GenBank/DDBJ databases">
        <title>Genome sequencing and annotation of Brassica cretica.</title>
        <authorList>
            <person name="Studholme D.J."/>
            <person name="Sarris P."/>
        </authorList>
    </citation>
    <scope>NUCLEOTIDE SEQUENCE</scope>
    <source>
        <strain evidence="1">PFS-109/04</strain>
        <tissue evidence="1">Leaf</tissue>
    </source>
</reference>
<comment type="caution">
    <text evidence="1">The sequence shown here is derived from an EMBL/GenBank/DDBJ whole genome shotgun (WGS) entry which is preliminary data.</text>
</comment>
<dbReference type="PROSITE" id="PS50065">
    <property type="entry name" value="HMG_COA_REDUCTASE_4"/>
    <property type="match status" value="1"/>
</dbReference>
<dbReference type="EMBL" id="QGKX02000088">
    <property type="protein sequence ID" value="KAF3585492.1"/>
    <property type="molecule type" value="Genomic_DNA"/>
</dbReference>
<dbReference type="AlphaFoldDB" id="A0A8S9RZF6"/>
<dbReference type="Pfam" id="PF00368">
    <property type="entry name" value="HMG-CoA_red"/>
    <property type="match status" value="2"/>
</dbReference>
<dbReference type="GO" id="GO:0015936">
    <property type="term" value="P:coenzyme A metabolic process"/>
    <property type="evidence" value="ECO:0007669"/>
    <property type="project" value="InterPro"/>
</dbReference>
<sequence length="222" mass="24176">MLSKSPDSPQPYRHGLPEQPTVVPSAAYIITCNSGWVLFESDDKARADGSTWHYITWKLLAVVLNREKTYVRFSCNTGGDMGMNMVTKGVHTVIEYLAYDFPDMDVIGISVKTSVAVLVELNMLKNLTVSAVGGSLGGLNAHTSNIMFDEFMATCQVPAQNMESSQCITMVVAINGKDIHISITTPSIEFPSQSTWLNLLCIKGTSMEPMGMNSRAVAMIVA</sequence>
<dbReference type="GO" id="GO:0004420">
    <property type="term" value="F:hydroxymethylglutaryl-CoA reductase (NADPH) activity"/>
    <property type="evidence" value="ECO:0007669"/>
    <property type="project" value="InterPro"/>
</dbReference>
<proteinExistence type="predicted"/>
<dbReference type="GO" id="GO:0005789">
    <property type="term" value="C:endoplasmic reticulum membrane"/>
    <property type="evidence" value="ECO:0007669"/>
    <property type="project" value="TreeGrafter"/>
</dbReference>
<accession>A0A8S9RZF6</accession>
<dbReference type="GO" id="GO:0008299">
    <property type="term" value="P:isoprenoid biosynthetic process"/>
    <property type="evidence" value="ECO:0007669"/>
    <property type="project" value="TreeGrafter"/>
</dbReference>
<dbReference type="SUPFAM" id="SSF56542">
    <property type="entry name" value="Substrate-binding domain of HMG-CoA reductase"/>
    <property type="match status" value="1"/>
</dbReference>
<protein>
    <submittedName>
        <fullName evidence="1">Uncharacterized protein</fullName>
    </submittedName>
</protein>
<dbReference type="InterPro" id="IPR023074">
    <property type="entry name" value="HMG_CoA_Rdtase_cat_sf"/>
</dbReference>
<dbReference type="InterPro" id="IPR009029">
    <property type="entry name" value="HMG_CoA_Rdtase_sub-bd_dom_sf"/>
</dbReference>
<dbReference type="PANTHER" id="PTHR10572">
    <property type="entry name" value="3-HYDROXY-3-METHYLGLUTARYL-COENZYME A REDUCTASE"/>
    <property type="match status" value="1"/>
</dbReference>
<organism evidence="1 2">
    <name type="scientific">Brassica cretica</name>
    <name type="common">Mustard</name>
    <dbReference type="NCBI Taxonomy" id="69181"/>
    <lineage>
        <taxon>Eukaryota</taxon>
        <taxon>Viridiplantae</taxon>
        <taxon>Streptophyta</taxon>
        <taxon>Embryophyta</taxon>
        <taxon>Tracheophyta</taxon>
        <taxon>Spermatophyta</taxon>
        <taxon>Magnoliopsida</taxon>
        <taxon>eudicotyledons</taxon>
        <taxon>Gunneridae</taxon>
        <taxon>Pentapetalae</taxon>
        <taxon>rosids</taxon>
        <taxon>malvids</taxon>
        <taxon>Brassicales</taxon>
        <taxon>Brassicaceae</taxon>
        <taxon>Brassiceae</taxon>
        <taxon>Brassica</taxon>
    </lineage>
</organism>
<dbReference type="GO" id="GO:0016126">
    <property type="term" value="P:sterol biosynthetic process"/>
    <property type="evidence" value="ECO:0007669"/>
    <property type="project" value="TreeGrafter"/>
</dbReference>
<dbReference type="Proteomes" id="UP000712600">
    <property type="component" value="Unassembled WGS sequence"/>
</dbReference>
<evidence type="ECO:0000313" key="2">
    <source>
        <dbReference type="Proteomes" id="UP000712600"/>
    </source>
</evidence>
<dbReference type="InterPro" id="IPR002202">
    <property type="entry name" value="HMG_CoA_Rdtase"/>
</dbReference>
<name>A0A8S9RZF6_BRACR</name>
<gene>
    <name evidence="1" type="ORF">F2Q69_00031798</name>
</gene>
<dbReference type="Gene3D" id="3.90.770.10">
    <property type="entry name" value="3-hydroxy-3-methylglutaryl-coenzyme A Reductase, Chain A, domain 2"/>
    <property type="match status" value="1"/>
</dbReference>
<dbReference type="PANTHER" id="PTHR10572:SF24">
    <property type="entry name" value="3-HYDROXY-3-METHYLGLUTARYL-COENZYME A REDUCTASE"/>
    <property type="match status" value="1"/>
</dbReference>
<dbReference type="GO" id="GO:0005778">
    <property type="term" value="C:peroxisomal membrane"/>
    <property type="evidence" value="ECO:0007669"/>
    <property type="project" value="TreeGrafter"/>
</dbReference>
<evidence type="ECO:0000313" key="1">
    <source>
        <dbReference type="EMBL" id="KAF3585492.1"/>
    </source>
</evidence>